<comment type="caution">
    <text evidence="9">The sequence shown here is derived from an EMBL/GenBank/DDBJ whole genome shotgun (WGS) entry which is preliminary data.</text>
</comment>
<dbReference type="EMBL" id="JAWMWH010000003">
    <property type="protein sequence ID" value="MEJ6400847.1"/>
    <property type="molecule type" value="Genomic_DNA"/>
</dbReference>
<dbReference type="Gene3D" id="3.40.50.300">
    <property type="entry name" value="P-loop containing nucleotide triphosphate hydrolases"/>
    <property type="match status" value="1"/>
</dbReference>
<dbReference type="SUPFAM" id="SSF50447">
    <property type="entry name" value="Translation proteins"/>
    <property type="match status" value="1"/>
</dbReference>
<keyword evidence="3 7" id="KW-0378">Hydrolase</keyword>
<evidence type="ECO:0000256" key="6">
    <source>
        <dbReference type="ARBA" id="ARBA00023136"/>
    </source>
</evidence>
<reference evidence="9 10" key="1">
    <citation type="submission" date="2023-10" db="EMBL/GenBank/DDBJ databases">
        <title>Nicoliella lavandulae sp. nov. isolated from Lavandula angustifolia flowers.</title>
        <authorList>
            <person name="Alcantara C."/>
            <person name="Zuniga M."/>
            <person name="Landete J.M."/>
            <person name="Monedero V."/>
        </authorList>
    </citation>
    <scope>NUCLEOTIDE SEQUENCE [LARGE SCALE GENOMIC DNA]</scope>
    <source>
        <strain evidence="9 10">Es01</strain>
    </source>
</reference>
<dbReference type="Gene3D" id="3.30.70.2570">
    <property type="entry name" value="Elongation factor 4, C-terminal domain"/>
    <property type="match status" value="1"/>
</dbReference>
<dbReference type="CDD" id="cd03709">
    <property type="entry name" value="lepA_C"/>
    <property type="match status" value="1"/>
</dbReference>
<keyword evidence="2 7" id="KW-0547">Nucleotide-binding</keyword>
<evidence type="ECO:0000313" key="9">
    <source>
        <dbReference type="EMBL" id="MEJ6400847.1"/>
    </source>
</evidence>
<name>A0ABU8SLT0_9LACO</name>
<dbReference type="GO" id="GO:0016787">
    <property type="term" value="F:hydrolase activity"/>
    <property type="evidence" value="ECO:0007669"/>
    <property type="project" value="UniProtKB-KW"/>
</dbReference>
<keyword evidence="6 7" id="KW-0472">Membrane</keyword>
<evidence type="ECO:0000256" key="3">
    <source>
        <dbReference type="ARBA" id="ARBA00022801"/>
    </source>
</evidence>
<dbReference type="SUPFAM" id="SSF54980">
    <property type="entry name" value="EF-G C-terminal domain-like"/>
    <property type="match status" value="2"/>
</dbReference>
<dbReference type="Gene3D" id="2.40.30.10">
    <property type="entry name" value="Translation factors"/>
    <property type="match status" value="1"/>
</dbReference>
<dbReference type="InterPro" id="IPR004161">
    <property type="entry name" value="EFTu-like_2"/>
</dbReference>
<dbReference type="InterPro" id="IPR009000">
    <property type="entry name" value="Transl_B-barrel_sf"/>
</dbReference>
<evidence type="ECO:0000256" key="2">
    <source>
        <dbReference type="ARBA" id="ARBA00022741"/>
    </source>
</evidence>
<dbReference type="Proteomes" id="UP001370590">
    <property type="component" value="Unassembled WGS sequence"/>
</dbReference>
<dbReference type="InterPro" id="IPR000640">
    <property type="entry name" value="EFG_V-like"/>
</dbReference>
<dbReference type="InterPro" id="IPR038363">
    <property type="entry name" value="LepA_C_sf"/>
</dbReference>
<comment type="catalytic activity">
    <reaction evidence="7">
        <text>GTP + H2O = GDP + phosphate + H(+)</text>
        <dbReference type="Rhea" id="RHEA:19669"/>
        <dbReference type="ChEBI" id="CHEBI:15377"/>
        <dbReference type="ChEBI" id="CHEBI:15378"/>
        <dbReference type="ChEBI" id="CHEBI:37565"/>
        <dbReference type="ChEBI" id="CHEBI:43474"/>
        <dbReference type="ChEBI" id="CHEBI:58189"/>
        <dbReference type="EC" id="3.6.5.n1"/>
    </reaction>
</comment>
<evidence type="ECO:0000313" key="10">
    <source>
        <dbReference type="Proteomes" id="UP001370590"/>
    </source>
</evidence>
<keyword evidence="9" id="KW-0251">Elongation factor</keyword>
<feature type="binding site" evidence="7">
    <location>
        <begin position="16"/>
        <end position="21"/>
    </location>
    <ligand>
        <name>GTP</name>
        <dbReference type="ChEBI" id="CHEBI:37565"/>
    </ligand>
</feature>
<dbReference type="InterPro" id="IPR027417">
    <property type="entry name" value="P-loop_NTPase"/>
</dbReference>
<comment type="function">
    <text evidence="7">Required for accurate and efficient protein synthesis under certain stress conditions. May act as a fidelity factor of the translation reaction, by catalyzing a one-codon backward translocation of tRNAs on improperly translocated ribosomes. Back-translocation proceeds from a post-translocation (POST) complex to a pre-translocation (PRE) complex, thus giving elongation factor G a second chance to translocate the tRNAs correctly. Binds to ribosomes in a GTP-dependent manner.</text>
</comment>
<dbReference type="PROSITE" id="PS51722">
    <property type="entry name" value="G_TR_2"/>
    <property type="match status" value="1"/>
</dbReference>
<gene>
    <name evidence="7 9" type="primary">lepA</name>
    <name evidence="9" type="ORF">R4146_06770</name>
</gene>
<dbReference type="SMART" id="SM00838">
    <property type="entry name" value="EFG_C"/>
    <property type="match status" value="1"/>
</dbReference>
<dbReference type="Pfam" id="PF03144">
    <property type="entry name" value="GTP_EFTU_D2"/>
    <property type="match status" value="1"/>
</dbReference>
<dbReference type="Gene3D" id="3.30.70.240">
    <property type="match status" value="1"/>
</dbReference>
<protein>
    <recommendedName>
        <fullName evidence="7">Elongation factor 4</fullName>
        <shortName evidence="7">EF-4</shortName>
        <ecNumber evidence="7">3.6.5.n1</ecNumber>
    </recommendedName>
    <alternativeName>
        <fullName evidence="7">Ribosomal back-translocase LepA</fullName>
    </alternativeName>
</protein>
<proteinExistence type="inferred from homology"/>
<evidence type="ECO:0000259" key="8">
    <source>
        <dbReference type="PROSITE" id="PS51722"/>
    </source>
</evidence>
<evidence type="ECO:0000256" key="4">
    <source>
        <dbReference type="ARBA" id="ARBA00022917"/>
    </source>
</evidence>
<evidence type="ECO:0000256" key="7">
    <source>
        <dbReference type="HAMAP-Rule" id="MF_00071"/>
    </source>
</evidence>
<feature type="domain" description="Tr-type G" evidence="8">
    <location>
        <begin position="4"/>
        <end position="187"/>
    </location>
</feature>
<keyword evidence="7" id="KW-1003">Cell membrane</keyword>
<comment type="subcellular location">
    <subcellularLocation>
        <location evidence="7">Cell membrane</location>
        <topology evidence="7">Peripheral membrane protein</topology>
        <orientation evidence="7">Cytoplasmic side</orientation>
    </subcellularLocation>
</comment>
<accession>A0ABU8SLT0</accession>
<dbReference type="InterPro" id="IPR006297">
    <property type="entry name" value="EF-4"/>
</dbReference>
<keyword evidence="4 7" id="KW-0648">Protein biosynthesis</keyword>
<keyword evidence="5 7" id="KW-0342">GTP-binding</keyword>
<dbReference type="InterPro" id="IPR035654">
    <property type="entry name" value="LepA_IV"/>
</dbReference>
<keyword evidence="10" id="KW-1185">Reference proteome</keyword>
<evidence type="ECO:0000256" key="1">
    <source>
        <dbReference type="ARBA" id="ARBA00005454"/>
    </source>
</evidence>
<organism evidence="9 10">
    <name type="scientific">Nicoliella lavandulae</name>
    <dbReference type="NCBI Taxonomy" id="3082954"/>
    <lineage>
        <taxon>Bacteria</taxon>
        <taxon>Bacillati</taxon>
        <taxon>Bacillota</taxon>
        <taxon>Bacilli</taxon>
        <taxon>Lactobacillales</taxon>
        <taxon>Lactobacillaceae</taxon>
        <taxon>Nicoliella</taxon>
    </lineage>
</organism>
<dbReference type="PANTHER" id="PTHR43512:SF4">
    <property type="entry name" value="TRANSLATION FACTOR GUF1 HOMOLOG, CHLOROPLASTIC"/>
    <property type="match status" value="1"/>
</dbReference>
<dbReference type="NCBIfam" id="TIGR01393">
    <property type="entry name" value="lepA"/>
    <property type="match status" value="1"/>
</dbReference>
<evidence type="ECO:0000256" key="5">
    <source>
        <dbReference type="ARBA" id="ARBA00023134"/>
    </source>
</evidence>
<dbReference type="PANTHER" id="PTHR43512">
    <property type="entry name" value="TRANSLATION FACTOR GUF1-RELATED"/>
    <property type="match status" value="1"/>
</dbReference>
<dbReference type="EC" id="3.6.5.n1" evidence="7"/>
<feature type="binding site" evidence="7">
    <location>
        <begin position="133"/>
        <end position="136"/>
    </location>
    <ligand>
        <name>GTP</name>
        <dbReference type="ChEBI" id="CHEBI:37565"/>
    </ligand>
</feature>
<dbReference type="InterPro" id="IPR000795">
    <property type="entry name" value="T_Tr_GTP-bd_dom"/>
</dbReference>
<dbReference type="GO" id="GO:0003746">
    <property type="term" value="F:translation elongation factor activity"/>
    <property type="evidence" value="ECO:0007669"/>
    <property type="project" value="UniProtKB-KW"/>
</dbReference>
<dbReference type="InterPro" id="IPR035647">
    <property type="entry name" value="EFG_III/V"/>
</dbReference>
<dbReference type="SUPFAM" id="SSF52540">
    <property type="entry name" value="P-loop containing nucleoside triphosphate hydrolases"/>
    <property type="match status" value="1"/>
</dbReference>
<dbReference type="Pfam" id="PF00679">
    <property type="entry name" value="EFG_C"/>
    <property type="match status" value="1"/>
</dbReference>
<dbReference type="Gene3D" id="3.30.70.870">
    <property type="entry name" value="Elongation Factor G (Translational Gtpase), domain 3"/>
    <property type="match status" value="1"/>
</dbReference>
<dbReference type="NCBIfam" id="TIGR00231">
    <property type="entry name" value="small_GTP"/>
    <property type="match status" value="1"/>
</dbReference>
<dbReference type="RefSeq" id="WP_339960701.1">
    <property type="nucleotide sequence ID" value="NZ_JAWMWH010000003.1"/>
</dbReference>
<comment type="similarity">
    <text evidence="1 7">Belongs to the TRAFAC class translation factor GTPase superfamily. Classic translation factor GTPase family. LepA subfamily.</text>
</comment>
<dbReference type="InterPro" id="IPR013842">
    <property type="entry name" value="LepA_CTD"/>
</dbReference>
<sequence>MKESNIRNFSIIAHIDHGKSTLADRIMEQTKTIRPSANNDQILDDMQVEQAHGVTVKSRTVRNLYTADNHQSYEFNFIDTPGHVDFNYEVEKSLAASDGVILLVDATQGIQAQTVANYRLAKKAGIKIMPVINKIDSQNAQVEQTINQLVALDPSFKAEAILKISAKKGIGVHEVLEAIVHEIPAPTGQLNAPLKALVFDSTYDNFNGVIASVRIIDGQVSQNDKLVLMMNQQTFTAKEVGFFQPDRVATKTLAAGDVGYIVTGIKDAKEVNIGDTVTTQIDGCTKPLPGYQPAEPMVFAGIFPQGDYQDFKAAITKLALNDSALQLTPETSDALGPGFRGGFLGVFHLQIIKERLKTEFNVDVLTTAPNVTYQVKTINDPQPVMISNPVQMPNFEQIEWIKEPIVMITITTNNESLSDVMRLAVQHKGTFMDMQNQGQLVEVVYAIPLSEIAYHFFNQLKSISHGYASFSTEFSGYELADVVKVTIQINYAQVDELTFITHRVDAPEQTQKIVHKLKYTVPRRLYPMPAQATVEGRVIARVDIPPLRKNAAVNGNQYSVSKKQALLRRQSINKRQATKSDIQLPQSVFNSLLDLDE</sequence>
<dbReference type="Pfam" id="PF06421">
    <property type="entry name" value="LepA_C"/>
    <property type="match status" value="1"/>
</dbReference>
<dbReference type="CDD" id="cd03699">
    <property type="entry name" value="EF4_II"/>
    <property type="match status" value="1"/>
</dbReference>
<dbReference type="PRINTS" id="PR00315">
    <property type="entry name" value="ELONGATNFCT"/>
</dbReference>
<dbReference type="HAMAP" id="MF_00071">
    <property type="entry name" value="LepA"/>
    <property type="match status" value="1"/>
</dbReference>
<dbReference type="InterPro" id="IPR005225">
    <property type="entry name" value="Small_GTP-bd"/>
</dbReference>
<dbReference type="Pfam" id="PF00009">
    <property type="entry name" value="GTP_EFTU"/>
    <property type="match status" value="1"/>
</dbReference>